<accession>A0ABN9PJ67</accession>
<protein>
    <submittedName>
        <fullName evidence="4">Uncharacterized protein</fullName>
    </submittedName>
</protein>
<proteinExistence type="predicted"/>
<keyword evidence="5" id="KW-1185">Reference proteome</keyword>
<comment type="caution">
    <text evidence="4">The sequence shown here is derived from an EMBL/GenBank/DDBJ whole genome shotgun (WGS) entry which is preliminary data.</text>
</comment>
<dbReference type="InterPro" id="IPR001680">
    <property type="entry name" value="WD40_rpt"/>
</dbReference>
<dbReference type="Pfam" id="PF00400">
    <property type="entry name" value="WD40"/>
    <property type="match status" value="4"/>
</dbReference>
<reference evidence="4" key="1">
    <citation type="submission" date="2023-10" db="EMBL/GenBank/DDBJ databases">
        <authorList>
            <person name="Chen Y."/>
            <person name="Shah S."/>
            <person name="Dougan E. K."/>
            <person name="Thang M."/>
            <person name="Chan C."/>
        </authorList>
    </citation>
    <scope>NUCLEOTIDE SEQUENCE [LARGE SCALE GENOMIC DNA]</scope>
</reference>
<dbReference type="InterPro" id="IPR036322">
    <property type="entry name" value="WD40_repeat_dom_sf"/>
</dbReference>
<dbReference type="SUPFAM" id="SSF50978">
    <property type="entry name" value="WD40 repeat-like"/>
    <property type="match status" value="1"/>
</dbReference>
<evidence type="ECO:0000313" key="5">
    <source>
        <dbReference type="Proteomes" id="UP001189429"/>
    </source>
</evidence>
<dbReference type="InterPro" id="IPR015943">
    <property type="entry name" value="WD40/YVTN_repeat-like_dom_sf"/>
</dbReference>
<dbReference type="Gene3D" id="2.130.10.10">
    <property type="entry name" value="YVTN repeat-like/Quinoprotein amine dehydrogenase"/>
    <property type="match status" value="1"/>
</dbReference>
<dbReference type="SMART" id="SM00320">
    <property type="entry name" value="WD40"/>
    <property type="match status" value="4"/>
</dbReference>
<name>A0ABN9PJ67_9DINO</name>
<dbReference type="PROSITE" id="PS50294">
    <property type="entry name" value="WD_REPEATS_REGION"/>
    <property type="match status" value="3"/>
</dbReference>
<evidence type="ECO:0000256" key="1">
    <source>
        <dbReference type="ARBA" id="ARBA00022574"/>
    </source>
</evidence>
<keyword evidence="2" id="KW-0677">Repeat</keyword>
<feature type="repeat" description="WD" evidence="3">
    <location>
        <begin position="241"/>
        <end position="265"/>
    </location>
</feature>
<evidence type="ECO:0000313" key="4">
    <source>
        <dbReference type="EMBL" id="CAK0793020.1"/>
    </source>
</evidence>
<evidence type="ECO:0000256" key="2">
    <source>
        <dbReference type="ARBA" id="ARBA00022737"/>
    </source>
</evidence>
<keyword evidence="1 3" id="KW-0853">WD repeat</keyword>
<evidence type="ECO:0000256" key="3">
    <source>
        <dbReference type="PROSITE-ProRule" id="PRU00221"/>
    </source>
</evidence>
<feature type="repeat" description="WD" evidence="3">
    <location>
        <begin position="281"/>
        <end position="314"/>
    </location>
</feature>
<dbReference type="EMBL" id="CAUYUJ010000891">
    <property type="protein sequence ID" value="CAK0793020.1"/>
    <property type="molecule type" value="Genomic_DNA"/>
</dbReference>
<dbReference type="PROSITE" id="PS50082">
    <property type="entry name" value="WD_REPEATS_2"/>
    <property type="match status" value="3"/>
</dbReference>
<sequence length="394" mass="40181">MAALALGHGIRAAECRLDLACDGASVSVRAAPPGMSESAGVVRVGIVSAGVSVGVQVSLEELLAALSALDDAPPAPLALATGPSWGAVAEVAPGSFVAVAGDGDVPEFDPFEQADAAAPLAPGVSPSGALALAEPLAAGGPFAHQLQDPDEELAAAERGGPPRRRALLATLRGHSSTVSAVAWSPDGTRTSRRGKIATGSAAHTTCIWQASGPEAWQWRAVKTLRAPPPRGAPQGEVVEGVTSLAWSPDGARIATGSTDSTARVWRTTDAEMRQWDVEGLLCGHGQGVRAVAWSPKGKRLATASEDRTARVWHVVSGGGWEALAALKGAHADAVCAVAWAPSGRRLATAGADARACVWQAAVRGGSPAWELAATLRSTWPAWRRWPGPPTALGC</sequence>
<dbReference type="PANTHER" id="PTHR22847:SF637">
    <property type="entry name" value="WD REPEAT DOMAIN 5B"/>
    <property type="match status" value="1"/>
</dbReference>
<dbReference type="Proteomes" id="UP001189429">
    <property type="component" value="Unassembled WGS sequence"/>
</dbReference>
<dbReference type="PANTHER" id="PTHR22847">
    <property type="entry name" value="WD40 REPEAT PROTEIN"/>
    <property type="match status" value="1"/>
</dbReference>
<organism evidence="4 5">
    <name type="scientific">Prorocentrum cordatum</name>
    <dbReference type="NCBI Taxonomy" id="2364126"/>
    <lineage>
        <taxon>Eukaryota</taxon>
        <taxon>Sar</taxon>
        <taxon>Alveolata</taxon>
        <taxon>Dinophyceae</taxon>
        <taxon>Prorocentrales</taxon>
        <taxon>Prorocentraceae</taxon>
        <taxon>Prorocentrum</taxon>
    </lineage>
</organism>
<feature type="repeat" description="WD" evidence="3">
    <location>
        <begin position="327"/>
        <end position="359"/>
    </location>
</feature>
<gene>
    <name evidence="4" type="ORF">PCOR1329_LOCUS3439</name>
</gene>